<keyword evidence="2 4" id="KW-0863">Zinc-finger</keyword>
<dbReference type="InterPro" id="IPR006597">
    <property type="entry name" value="Sel1-like"/>
</dbReference>
<dbReference type="InterPro" id="IPR001810">
    <property type="entry name" value="F-box_dom"/>
</dbReference>
<evidence type="ECO:0000256" key="3">
    <source>
        <dbReference type="ARBA" id="ARBA00022833"/>
    </source>
</evidence>
<gene>
    <name evidence="7" type="ORF">ZIOFF_004951</name>
</gene>
<dbReference type="InterPro" id="IPR057136">
    <property type="entry name" value="At2g35280_TPR_dom"/>
</dbReference>
<keyword evidence="3" id="KW-0862">Zinc</keyword>
<feature type="region of interest" description="Disordered" evidence="5">
    <location>
        <begin position="1"/>
        <end position="29"/>
    </location>
</feature>
<dbReference type="PROSITE" id="PS50865">
    <property type="entry name" value="ZF_MYND_2"/>
    <property type="match status" value="1"/>
</dbReference>
<sequence length="357" mass="38798">MEVGKENGLTHRRGASGGEGGCSGRKRPRAAESGDFFDGLPDELVISILCKLSASAERPSDLIAVLTVCKRLNRLGLDPAVLSKASPDLLAVRANRWSVSSNRFLQRCADAGSPEACYILGMILFYCLRNREVGVWLMAMAALKNHAAALFSLAVIHFNGSGKLKSDRNPKVGVLLCTRAASLCYVDAMRLLGYCFLDGHGVHRDVSEGNDYLLLANAREFSAFLHYSPSSPLRHTRRLRSLSEGLDLWRATPPPEPHPANRFLVEWFATRSGDENGEGLGTCSNGGCGRPETRRHEFSMCSACGLARYCSRACQATHWKYSHKAECTPINQWLDAGIMADEAPLEGGAGGAELVLD</sequence>
<accession>A0A8J5LUL2</accession>
<evidence type="ECO:0000313" key="8">
    <source>
        <dbReference type="Proteomes" id="UP000734854"/>
    </source>
</evidence>
<dbReference type="Proteomes" id="UP000734854">
    <property type="component" value="Unassembled WGS sequence"/>
</dbReference>
<dbReference type="OrthoDB" id="265717at2759"/>
<dbReference type="Pfam" id="PF12937">
    <property type="entry name" value="F-box-like"/>
    <property type="match status" value="1"/>
</dbReference>
<organism evidence="7 8">
    <name type="scientific">Zingiber officinale</name>
    <name type="common">Ginger</name>
    <name type="synonym">Amomum zingiber</name>
    <dbReference type="NCBI Taxonomy" id="94328"/>
    <lineage>
        <taxon>Eukaryota</taxon>
        <taxon>Viridiplantae</taxon>
        <taxon>Streptophyta</taxon>
        <taxon>Embryophyta</taxon>
        <taxon>Tracheophyta</taxon>
        <taxon>Spermatophyta</taxon>
        <taxon>Magnoliopsida</taxon>
        <taxon>Liliopsida</taxon>
        <taxon>Zingiberales</taxon>
        <taxon>Zingiberaceae</taxon>
        <taxon>Zingiber</taxon>
    </lineage>
</organism>
<dbReference type="InterPro" id="IPR002893">
    <property type="entry name" value="Znf_MYND"/>
</dbReference>
<keyword evidence="8" id="KW-1185">Reference proteome</keyword>
<proteinExistence type="predicted"/>
<dbReference type="SMART" id="SM00671">
    <property type="entry name" value="SEL1"/>
    <property type="match status" value="3"/>
</dbReference>
<dbReference type="PANTHER" id="PTHR46758">
    <property type="entry name" value="MYND DOMAIN-CONTAINING"/>
    <property type="match status" value="1"/>
</dbReference>
<dbReference type="EMBL" id="JACMSC010000002">
    <property type="protein sequence ID" value="KAG6531177.1"/>
    <property type="molecule type" value="Genomic_DNA"/>
</dbReference>
<comment type="caution">
    <text evidence="7">The sequence shown here is derived from an EMBL/GenBank/DDBJ whole genome shotgun (WGS) entry which is preliminary data.</text>
</comment>
<dbReference type="Pfam" id="PF01753">
    <property type="entry name" value="zf-MYND"/>
    <property type="match status" value="1"/>
</dbReference>
<protein>
    <recommendedName>
        <fullName evidence="6">MYND-type domain-containing protein</fullName>
    </recommendedName>
</protein>
<dbReference type="AlphaFoldDB" id="A0A8J5LUL2"/>
<dbReference type="InterPro" id="IPR044508">
    <property type="entry name" value="At5g50450/At1g67340-like"/>
</dbReference>
<dbReference type="GO" id="GO:0008270">
    <property type="term" value="F:zinc ion binding"/>
    <property type="evidence" value="ECO:0007669"/>
    <property type="project" value="UniProtKB-KW"/>
</dbReference>
<dbReference type="PANTHER" id="PTHR46758:SF2">
    <property type="entry name" value="OJ1485_B09.11 PROTEIN"/>
    <property type="match status" value="1"/>
</dbReference>
<dbReference type="Pfam" id="PF08238">
    <property type="entry name" value="Sel1"/>
    <property type="match status" value="1"/>
</dbReference>
<keyword evidence="1" id="KW-0479">Metal-binding</keyword>
<feature type="domain" description="MYND-type" evidence="6">
    <location>
        <begin position="285"/>
        <end position="327"/>
    </location>
</feature>
<name>A0A8J5LUL2_ZINOF</name>
<dbReference type="CDD" id="cd09917">
    <property type="entry name" value="F-box_SF"/>
    <property type="match status" value="1"/>
</dbReference>
<evidence type="ECO:0000313" key="7">
    <source>
        <dbReference type="EMBL" id="KAG6531177.1"/>
    </source>
</evidence>
<reference evidence="7 8" key="1">
    <citation type="submission" date="2020-08" db="EMBL/GenBank/DDBJ databases">
        <title>Plant Genome Project.</title>
        <authorList>
            <person name="Zhang R.-G."/>
        </authorList>
    </citation>
    <scope>NUCLEOTIDE SEQUENCE [LARGE SCALE GENOMIC DNA]</scope>
    <source>
        <tissue evidence="7">Rhizome</tissue>
    </source>
</reference>
<evidence type="ECO:0000256" key="5">
    <source>
        <dbReference type="SAM" id="MobiDB-lite"/>
    </source>
</evidence>
<evidence type="ECO:0000256" key="1">
    <source>
        <dbReference type="ARBA" id="ARBA00022723"/>
    </source>
</evidence>
<evidence type="ECO:0000256" key="4">
    <source>
        <dbReference type="PROSITE-ProRule" id="PRU00134"/>
    </source>
</evidence>
<evidence type="ECO:0000259" key="6">
    <source>
        <dbReference type="PROSITE" id="PS50865"/>
    </source>
</evidence>
<evidence type="ECO:0000256" key="2">
    <source>
        <dbReference type="ARBA" id="ARBA00022771"/>
    </source>
</evidence>
<dbReference type="Pfam" id="PF23310">
    <property type="entry name" value="TPR_27"/>
    <property type="match status" value="1"/>
</dbReference>